<dbReference type="Proteomes" id="UP000037843">
    <property type="component" value="Unassembled WGS sequence"/>
</dbReference>
<accession>A0A0N0KN06</accession>
<dbReference type="EMBL" id="LQYE01000001">
    <property type="protein sequence ID" value="OAT71079.1"/>
    <property type="molecule type" value="Genomic_DNA"/>
</dbReference>
<evidence type="ECO:0000313" key="6">
    <source>
        <dbReference type="Proteomes" id="UP000186919"/>
    </source>
</evidence>
<reference evidence="4 5" key="1">
    <citation type="submission" date="2015-09" db="EMBL/GenBank/DDBJ databases">
        <title>Genome Sequences of Mycobacterium immunogenum Isolates, Recuperated from a Chloraminated Drinking Water Distribution System Simulator Subjected to Episodes of Nitrification.</title>
        <authorList>
            <person name="Gomez-Alvarez V."/>
            <person name="Revetta R.P."/>
        </authorList>
    </citation>
    <scope>NUCLEOTIDE SEQUENCE [LARGE SCALE GENOMIC DNA]</scope>
    <source>
        <strain evidence="1 4">H008</strain>
        <strain evidence="2 5">H076</strain>
    </source>
</reference>
<dbReference type="KEGG" id="miz:BAB75_22460"/>
<keyword evidence="5" id="KW-1185">Reference proteome</keyword>
<proteinExistence type="predicted"/>
<dbReference type="Proteomes" id="UP000037962">
    <property type="component" value="Unassembled WGS sequence"/>
</dbReference>
<evidence type="ECO:0000313" key="2">
    <source>
        <dbReference type="EMBL" id="KPG32734.1"/>
    </source>
</evidence>
<dbReference type="EMBL" id="LJFS01000019">
    <property type="protein sequence ID" value="KPG32734.1"/>
    <property type="molecule type" value="Genomic_DNA"/>
</dbReference>
<evidence type="ECO:0000313" key="1">
    <source>
        <dbReference type="EMBL" id="KPG07661.1"/>
    </source>
</evidence>
<dbReference type="EMBL" id="LJFO01000011">
    <property type="protein sequence ID" value="KPG07661.1"/>
    <property type="molecule type" value="Genomic_DNA"/>
</dbReference>
<evidence type="ECO:0000313" key="4">
    <source>
        <dbReference type="Proteomes" id="UP000037843"/>
    </source>
</evidence>
<organism evidence="3 6">
    <name type="scientific">Mycobacteroides immunogenum</name>
    <dbReference type="NCBI Taxonomy" id="83262"/>
    <lineage>
        <taxon>Bacteria</taxon>
        <taxon>Bacillati</taxon>
        <taxon>Actinomycetota</taxon>
        <taxon>Actinomycetes</taxon>
        <taxon>Mycobacteriales</taxon>
        <taxon>Mycobacteriaceae</taxon>
        <taxon>Mycobacteroides</taxon>
    </lineage>
</organism>
<dbReference type="OrthoDB" id="4762929at2"/>
<protein>
    <submittedName>
        <fullName evidence="3">Uncharacterized protein</fullName>
    </submittedName>
</protein>
<evidence type="ECO:0000313" key="3">
    <source>
        <dbReference type="EMBL" id="OAT71079.1"/>
    </source>
</evidence>
<dbReference type="AlphaFoldDB" id="A0A0N0KN06"/>
<dbReference type="RefSeq" id="WP_043077022.1">
    <property type="nucleotide sequence ID" value="NZ_CP011530.1"/>
</dbReference>
<reference evidence="3 6" key="2">
    <citation type="submission" date="2016-01" db="EMBL/GenBank/DDBJ databases">
        <title>Mycobacterium immunogenum strain CD11_6 genome sequencing and assembly.</title>
        <authorList>
            <person name="Kaur G."/>
            <person name="Nair G.R."/>
            <person name="Mayilraj S."/>
        </authorList>
    </citation>
    <scope>NUCLEOTIDE SEQUENCE [LARGE SCALE GENOMIC DNA]</scope>
    <source>
        <strain evidence="3 6">CD11-6</strain>
    </source>
</reference>
<dbReference type="Proteomes" id="UP000186919">
    <property type="component" value="Unassembled WGS sequence"/>
</dbReference>
<dbReference type="PATRIC" id="fig|83262.10.peg.975"/>
<evidence type="ECO:0000313" key="5">
    <source>
        <dbReference type="Proteomes" id="UP000037962"/>
    </source>
</evidence>
<comment type="caution">
    <text evidence="3">The sequence shown here is derived from an EMBL/GenBank/DDBJ whole genome shotgun (WGS) entry which is preliminary data.</text>
</comment>
<sequence length="110" mass="12446">MTTAHGVAGFQAGCRCGGCSSAESRRLREIGELERERWEPINQRATRRSQHYFADASDHPLNWQKPWTKDEINTVLDSSSTAAQVATRLGRSVGAIHAARRRFRARPRRN</sequence>
<gene>
    <name evidence="1" type="ORF">AN908_19385</name>
    <name evidence="2" type="ORF">AN912_16020</name>
    <name evidence="3" type="ORF">AWB85_03720</name>
</gene>
<name>A0A0N0KN06_9MYCO</name>
<dbReference type="GeneID" id="45766631"/>
<dbReference type="STRING" id="83262.BAB75_22460"/>